<accession>A0A6J7GS83</accession>
<reference evidence="1" key="1">
    <citation type="submission" date="2020-05" db="EMBL/GenBank/DDBJ databases">
        <authorList>
            <person name="Chiriac C."/>
            <person name="Salcher M."/>
            <person name="Ghai R."/>
            <person name="Kavagutti S V."/>
        </authorList>
    </citation>
    <scope>NUCLEOTIDE SEQUENCE</scope>
</reference>
<dbReference type="AlphaFoldDB" id="A0A6J7GS83"/>
<evidence type="ECO:0000313" key="1">
    <source>
        <dbReference type="EMBL" id="CAB4907190.1"/>
    </source>
</evidence>
<gene>
    <name evidence="1" type="ORF">UFOPK3519_01184</name>
</gene>
<organism evidence="1">
    <name type="scientific">freshwater metagenome</name>
    <dbReference type="NCBI Taxonomy" id="449393"/>
    <lineage>
        <taxon>unclassified sequences</taxon>
        <taxon>metagenomes</taxon>
        <taxon>ecological metagenomes</taxon>
    </lineage>
</organism>
<protein>
    <submittedName>
        <fullName evidence="1">Unannotated protein</fullName>
    </submittedName>
</protein>
<name>A0A6J7GS83_9ZZZZ</name>
<proteinExistence type="predicted"/>
<sequence length="90" mass="9683">MGRYTSPLQPNSFLGPAVPGDGCGTRCSGRRLWDSLFRATLVRPAVLGAVLVDALGDAYETRCSGRRLWDPMFRATVVGLVVLGDSCICH</sequence>
<dbReference type="EMBL" id="CAFBMG010000095">
    <property type="protein sequence ID" value="CAB4907190.1"/>
    <property type="molecule type" value="Genomic_DNA"/>
</dbReference>